<proteinExistence type="predicted"/>
<feature type="compositionally biased region" description="Polar residues" evidence="1">
    <location>
        <begin position="18"/>
        <end position="29"/>
    </location>
</feature>
<gene>
    <name evidence="2" type="ORF">PISL3812_07729</name>
</gene>
<accession>A0A0U1M550</accession>
<evidence type="ECO:0000313" key="3">
    <source>
        <dbReference type="Proteomes" id="UP000054383"/>
    </source>
</evidence>
<sequence length="224" mass="26366">MRSSKKGSDLFKNKNNENKPATENQSENSQAPEIGNFKYLWKNYRDLCLHEENYDCEFRTVLGQIFLNLFGPGNFEDKKENVFSVGDKIEKLSQRSFEKDMEIALDMVDILDISCSVRSHPFWNINGNTSSHWKRKKGKFYLKWHTRLVLDWFSNDCKPKHASMPSHIRKAVCGCRETFTRIAGDIWRDRRELSFENWREFRTQKLLRKIPTSKPDGKKSSDGT</sequence>
<dbReference type="Proteomes" id="UP000054383">
    <property type="component" value="Unassembled WGS sequence"/>
</dbReference>
<reference evidence="2 3" key="1">
    <citation type="submission" date="2015-04" db="EMBL/GenBank/DDBJ databases">
        <authorList>
            <person name="Syromyatnikov M.Y."/>
            <person name="Popov V.N."/>
        </authorList>
    </citation>
    <scope>NUCLEOTIDE SEQUENCE [LARGE SCALE GENOMIC DNA]</scope>
    <source>
        <strain evidence="2">WF-38-12</strain>
    </source>
</reference>
<protein>
    <submittedName>
        <fullName evidence="2">Uncharacterized protein</fullName>
    </submittedName>
</protein>
<feature type="region of interest" description="Disordered" evidence="1">
    <location>
        <begin position="1"/>
        <end position="29"/>
    </location>
</feature>
<name>A0A0U1M550_TALIS</name>
<keyword evidence="3" id="KW-1185">Reference proteome</keyword>
<dbReference type="EMBL" id="CVMT01000008">
    <property type="protein sequence ID" value="CRG90684.1"/>
    <property type="molecule type" value="Genomic_DNA"/>
</dbReference>
<dbReference type="OrthoDB" id="10560911at2759"/>
<feature type="compositionally biased region" description="Basic and acidic residues" evidence="1">
    <location>
        <begin position="1"/>
        <end position="17"/>
    </location>
</feature>
<evidence type="ECO:0000313" key="2">
    <source>
        <dbReference type="EMBL" id="CRG90684.1"/>
    </source>
</evidence>
<organism evidence="2 3">
    <name type="scientific">Talaromyces islandicus</name>
    <name type="common">Penicillium islandicum</name>
    <dbReference type="NCBI Taxonomy" id="28573"/>
    <lineage>
        <taxon>Eukaryota</taxon>
        <taxon>Fungi</taxon>
        <taxon>Dikarya</taxon>
        <taxon>Ascomycota</taxon>
        <taxon>Pezizomycotina</taxon>
        <taxon>Eurotiomycetes</taxon>
        <taxon>Eurotiomycetidae</taxon>
        <taxon>Eurotiales</taxon>
        <taxon>Trichocomaceae</taxon>
        <taxon>Talaromyces</taxon>
        <taxon>Talaromyces sect. Islandici</taxon>
    </lineage>
</organism>
<evidence type="ECO:0000256" key="1">
    <source>
        <dbReference type="SAM" id="MobiDB-lite"/>
    </source>
</evidence>
<dbReference type="AlphaFoldDB" id="A0A0U1M550"/>